<dbReference type="UniPathway" id="UPA00109">
    <property type="reaction ID" value="UER00188"/>
</dbReference>
<proteinExistence type="inferred from homology"/>
<dbReference type="AlphaFoldDB" id="A0A7R9YF89"/>
<dbReference type="GO" id="GO:0004743">
    <property type="term" value="F:pyruvate kinase activity"/>
    <property type="evidence" value="ECO:0007669"/>
    <property type="project" value="UniProtKB-EC"/>
</dbReference>
<evidence type="ECO:0000256" key="15">
    <source>
        <dbReference type="SAM" id="SignalP"/>
    </source>
</evidence>
<comment type="similarity">
    <text evidence="4 14">Belongs to the pyruvate kinase family.</text>
</comment>
<dbReference type="NCBIfam" id="NF004978">
    <property type="entry name" value="PRK06354.1"/>
    <property type="match status" value="1"/>
</dbReference>
<dbReference type="GO" id="GO:0000287">
    <property type="term" value="F:magnesium ion binding"/>
    <property type="evidence" value="ECO:0007669"/>
    <property type="project" value="InterPro"/>
</dbReference>
<evidence type="ECO:0000256" key="4">
    <source>
        <dbReference type="ARBA" id="ARBA00008663"/>
    </source>
</evidence>
<evidence type="ECO:0000256" key="8">
    <source>
        <dbReference type="ARBA" id="ARBA00022741"/>
    </source>
</evidence>
<dbReference type="Gene3D" id="2.40.33.10">
    <property type="entry name" value="PK beta-barrel domain-like"/>
    <property type="match status" value="1"/>
</dbReference>
<feature type="domain" description="Pyruvate kinase barrel" evidence="16">
    <location>
        <begin position="72"/>
        <end position="391"/>
    </location>
</feature>
<keyword evidence="12 14" id="KW-0324">Glycolysis</keyword>
<evidence type="ECO:0000256" key="9">
    <source>
        <dbReference type="ARBA" id="ARBA00022777"/>
    </source>
</evidence>
<dbReference type="InterPro" id="IPR001697">
    <property type="entry name" value="Pyr_Knase"/>
</dbReference>
<dbReference type="Gene3D" id="3.20.20.60">
    <property type="entry name" value="Phosphoenolpyruvate-binding domains"/>
    <property type="match status" value="1"/>
</dbReference>
<dbReference type="Pfam" id="PF02887">
    <property type="entry name" value="PK_C"/>
    <property type="match status" value="1"/>
</dbReference>
<comment type="cofactor">
    <cofactor evidence="1">
        <name>Mg(2+)</name>
        <dbReference type="ChEBI" id="CHEBI:18420"/>
    </cofactor>
</comment>
<keyword evidence="6 14" id="KW-0808">Transferase</keyword>
<evidence type="ECO:0000256" key="6">
    <source>
        <dbReference type="ARBA" id="ARBA00022679"/>
    </source>
</evidence>
<keyword evidence="10" id="KW-0067">ATP-binding</keyword>
<feature type="chain" id="PRO_5030741252" description="Pyruvate kinase" evidence="15">
    <location>
        <begin position="17"/>
        <end position="573"/>
    </location>
</feature>
<feature type="signal peptide" evidence="15">
    <location>
        <begin position="1"/>
        <end position="16"/>
    </location>
</feature>
<dbReference type="GO" id="GO:0005524">
    <property type="term" value="F:ATP binding"/>
    <property type="evidence" value="ECO:0007669"/>
    <property type="project" value="UniProtKB-KW"/>
</dbReference>
<dbReference type="InterPro" id="IPR015813">
    <property type="entry name" value="Pyrv/PenolPyrv_kinase-like_dom"/>
</dbReference>
<protein>
    <recommendedName>
        <fullName evidence="5 14">Pyruvate kinase</fullName>
        <ecNumber evidence="5 14">2.7.1.40</ecNumber>
    </recommendedName>
</protein>
<dbReference type="FunFam" id="2.40.33.10:FF:000001">
    <property type="entry name" value="Pyruvate kinase"/>
    <property type="match status" value="1"/>
</dbReference>
<keyword evidence="13" id="KW-0670">Pyruvate</keyword>
<dbReference type="FunFam" id="3.20.20.60:FF:000025">
    <property type="entry name" value="Pyruvate kinase"/>
    <property type="match status" value="1"/>
</dbReference>
<keyword evidence="8" id="KW-0547">Nucleotide-binding</keyword>
<evidence type="ECO:0000256" key="1">
    <source>
        <dbReference type="ARBA" id="ARBA00001946"/>
    </source>
</evidence>
<feature type="domain" description="Pyruvate kinase C-terminal" evidence="17">
    <location>
        <begin position="430"/>
        <end position="547"/>
    </location>
</feature>
<evidence type="ECO:0000256" key="13">
    <source>
        <dbReference type="ARBA" id="ARBA00023317"/>
    </source>
</evidence>
<evidence type="ECO:0000256" key="7">
    <source>
        <dbReference type="ARBA" id="ARBA00022723"/>
    </source>
</evidence>
<dbReference type="SUPFAM" id="SSF51621">
    <property type="entry name" value="Phosphoenolpyruvate/pyruvate domain"/>
    <property type="match status" value="1"/>
</dbReference>
<evidence type="ECO:0000256" key="2">
    <source>
        <dbReference type="ARBA" id="ARBA00001958"/>
    </source>
</evidence>
<evidence type="ECO:0000256" key="3">
    <source>
        <dbReference type="ARBA" id="ARBA00004997"/>
    </source>
</evidence>
<dbReference type="NCBIfam" id="TIGR01064">
    <property type="entry name" value="pyruv_kin"/>
    <property type="match status" value="1"/>
</dbReference>
<reference evidence="18" key="1">
    <citation type="submission" date="2021-01" db="EMBL/GenBank/DDBJ databases">
        <authorList>
            <person name="Corre E."/>
            <person name="Pelletier E."/>
            <person name="Niang G."/>
            <person name="Scheremetjew M."/>
            <person name="Finn R."/>
            <person name="Kale V."/>
            <person name="Holt S."/>
            <person name="Cochrane G."/>
            <person name="Meng A."/>
            <person name="Brown T."/>
            <person name="Cohen L."/>
        </authorList>
    </citation>
    <scope>NUCLEOTIDE SEQUENCE</scope>
    <source>
        <strain evidence="18">CCMP2078</strain>
    </source>
</reference>
<dbReference type="InterPro" id="IPR015795">
    <property type="entry name" value="Pyrv_Knase_C"/>
</dbReference>
<dbReference type="GO" id="GO:0016301">
    <property type="term" value="F:kinase activity"/>
    <property type="evidence" value="ECO:0007669"/>
    <property type="project" value="UniProtKB-KW"/>
</dbReference>
<dbReference type="InterPro" id="IPR015793">
    <property type="entry name" value="Pyrv_Knase_brl"/>
</dbReference>
<dbReference type="InterPro" id="IPR040442">
    <property type="entry name" value="Pyrv_kinase-like_dom_sf"/>
</dbReference>
<dbReference type="Gene3D" id="3.40.1380.20">
    <property type="entry name" value="Pyruvate kinase, C-terminal domain"/>
    <property type="match status" value="1"/>
</dbReference>
<evidence type="ECO:0000256" key="5">
    <source>
        <dbReference type="ARBA" id="ARBA00012142"/>
    </source>
</evidence>
<comment type="catalytic activity">
    <reaction evidence="14">
        <text>pyruvate + ATP = phosphoenolpyruvate + ADP + H(+)</text>
        <dbReference type="Rhea" id="RHEA:18157"/>
        <dbReference type="ChEBI" id="CHEBI:15361"/>
        <dbReference type="ChEBI" id="CHEBI:15378"/>
        <dbReference type="ChEBI" id="CHEBI:30616"/>
        <dbReference type="ChEBI" id="CHEBI:58702"/>
        <dbReference type="ChEBI" id="CHEBI:456216"/>
        <dbReference type="EC" id="2.7.1.40"/>
    </reaction>
</comment>
<evidence type="ECO:0000256" key="12">
    <source>
        <dbReference type="ARBA" id="ARBA00023152"/>
    </source>
</evidence>
<gene>
    <name evidence="18" type="ORF">PPYR1160_LOCUS12064</name>
</gene>
<keyword evidence="7" id="KW-0479">Metal-binding</keyword>
<organism evidence="18">
    <name type="scientific">Pinguiococcus pyrenoidosus</name>
    <dbReference type="NCBI Taxonomy" id="172671"/>
    <lineage>
        <taxon>Eukaryota</taxon>
        <taxon>Sar</taxon>
        <taxon>Stramenopiles</taxon>
        <taxon>Ochrophyta</taxon>
        <taxon>Pinguiophyceae</taxon>
        <taxon>Pinguiochrysidales</taxon>
        <taxon>Pinguiochrysidaceae</taxon>
        <taxon>Pinguiococcus</taxon>
    </lineage>
</organism>
<sequence length="573" mass="62102">MLRLHLTFCALALARAFQPRPYAAAAASVRSIGFRGGKSSGPQSFHSLQALSTPEEVEHMQMLKSQDGRWAKRTKQVATLGPASSSREVIEALFRAGVDVFRLNFSHGEATEKKALVDLIRSIEEQYDHPIAILADLQGPKQRVEQFQGDGSVMLRDGQSFRFDLDVQRLGDETRVGMPHPEIINTLQVGDTLLLDDGKLRMTVTGSGDGFVDCNVDIGGKLSNRKGVNTPTIVLPISPLTPKDREDLLHAMSFEVDWVALSFVQKAADMAELRGITGNKVKILAKIEKPQAVDDLKEILNYSDGIMVARGDLGVEMQPWEVPVIQKRIIRACREVGKPVIVATQMLESMIDNPTPTRAEASDVATAVYDGADAVMLSGESAAGKFPLESVRMQADIIANVERDPDYLERIHEDSMKDIVGGTSQNDPTNAIVQSGRSIAREVQATAIICFSVTGTTVLKTSQSRPEVPIMAITDNIRTARFLALSWGIYPVVVPRGVITSIGIKDAVRAAARSSMEKGLARNPADLLVMMAGLPFGTPGVVNFLRICPAGGPDVWEPPTPGSGLLANHDAHM</sequence>
<keyword evidence="9 14" id="KW-0418">Kinase</keyword>
<dbReference type="GO" id="GO:0030955">
    <property type="term" value="F:potassium ion binding"/>
    <property type="evidence" value="ECO:0007669"/>
    <property type="project" value="InterPro"/>
</dbReference>
<dbReference type="PANTHER" id="PTHR11817">
    <property type="entry name" value="PYRUVATE KINASE"/>
    <property type="match status" value="1"/>
</dbReference>
<dbReference type="InterPro" id="IPR036918">
    <property type="entry name" value="Pyrv_Knase_C_sf"/>
</dbReference>
<evidence type="ECO:0000313" key="18">
    <source>
        <dbReference type="EMBL" id="CAD8262562.1"/>
    </source>
</evidence>
<keyword evidence="11 14" id="KW-0460">Magnesium</keyword>
<dbReference type="NCBIfam" id="NF004491">
    <property type="entry name" value="PRK05826.1"/>
    <property type="match status" value="1"/>
</dbReference>
<evidence type="ECO:0000259" key="16">
    <source>
        <dbReference type="Pfam" id="PF00224"/>
    </source>
</evidence>
<dbReference type="SUPFAM" id="SSF50800">
    <property type="entry name" value="PK beta-barrel domain-like"/>
    <property type="match status" value="1"/>
</dbReference>
<dbReference type="PRINTS" id="PR01050">
    <property type="entry name" value="PYRUVTKNASE"/>
</dbReference>
<comment type="cofactor">
    <cofactor evidence="2">
        <name>K(+)</name>
        <dbReference type="ChEBI" id="CHEBI:29103"/>
    </cofactor>
</comment>
<dbReference type="InterPro" id="IPR015806">
    <property type="entry name" value="Pyrv_Knase_insert_dom_sf"/>
</dbReference>
<name>A0A7R9YF89_9STRA</name>
<evidence type="ECO:0000256" key="14">
    <source>
        <dbReference type="RuleBase" id="RU000504"/>
    </source>
</evidence>
<dbReference type="SUPFAM" id="SSF52935">
    <property type="entry name" value="PK C-terminal domain-like"/>
    <property type="match status" value="1"/>
</dbReference>
<evidence type="ECO:0000256" key="11">
    <source>
        <dbReference type="ARBA" id="ARBA00022842"/>
    </source>
</evidence>
<evidence type="ECO:0000259" key="17">
    <source>
        <dbReference type="Pfam" id="PF02887"/>
    </source>
</evidence>
<comment type="pathway">
    <text evidence="3 14">Carbohydrate degradation; glycolysis; pyruvate from D-glyceraldehyde 3-phosphate: step 5/5.</text>
</comment>
<dbReference type="EC" id="2.7.1.40" evidence="5 14"/>
<dbReference type="Pfam" id="PF00224">
    <property type="entry name" value="PK"/>
    <property type="match status" value="1"/>
</dbReference>
<dbReference type="PROSITE" id="PS00110">
    <property type="entry name" value="PYRUVATE_KINASE"/>
    <property type="match status" value="1"/>
</dbReference>
<dbReference type="InterPro" id="IPR011037">
    <property type="entry name" value="Pyrv_Knase-like_insert_dom_sf"/>
</dbReference>
<keyword evidence="15" id="KW-0732">Signal</keyword>
<evidence type="ECO:0000256" key="10">
    <source>
        <dbReference type="ARBA" id="ARBA00022840"/>
    </source>
</evidence>
<dbReference type="EMBL" id="HBEA01015801">
    <property type="protein sequence ID" value="CAD8262562.1"/>
    <property type="molecule type" value="Transcribed_RNA"/>
</dbReference>
<accession>A0A7R9YF89</accession>
<dbReference type="InterPro" id="IPR018209">
    <property type="entry name" value="Pyrv_Knase_AS"/>
</dbReference>